<dbReference type="Gene3D" id="2.180.10.10">
    <property type="entry name" value="RHS repeat-associated core"/>
    <property type="match status" value="1"/>
</dbReference>
<dbReference type="InterPro" id="IPR050708">
    <property type="entry name" value="T6SS_VgrG/RHS"/>
</dbReference>
<gene>
    <name evidence="4" type="ORF">AAME72_10960</name>
</gene>
<dbReference type="InterPro" id="IPR056823">
    <property type="entry name" value="TEN-like_YD-shell"/>
</dbReference>
<feature type="transmembrane region" description="Helical" evidence="2">
    <location>
        <begin position="314"/>
        <end position="336"/>
    </location>
</feature>
<dbReference type="NCBIfam" id="TIGR03696">
    <property type="entry name" value="Rhs_assc_core"/>
    <property type="match status" value="1"/>
</dbReference>
<evidence type="ECO:0000256" key="2">
    <source>
        <dbReference type="SAM" id="Phobius"/>
    </source>
</evidence>
<name>A0AAU7G5G0_9MICO</name>
<dbReference type="Pfam" id="PF25023">
    <property type="entry name" value="TEN_YD-shell"/>
    <property type="match status" value="1"/>
</dbReference>
<keyword evidence="2" id="KW-1133">Transmembrane helix</keyword>
<dbReference type="RefSeq" id="WP_348786599.1">
    <property type="nucleotide sequence ID" value="NZ_CP157390.1"/>
</dbReference>
<feature type="domain" description="Teneurin-like YD-shell" evidence="3">
    <location>
        <begin position="36"/>
        <end position="218"/>
    </location>
</feature>
<evidence type="ECO:0000256" key="1">
    <source>
        <dbReference type="ARBA" id="ARBA00022737"/>
    </source>
</evidence>
<dbReference type="NCBIfam" id="TIGR01643">
    <property type="entry name" value="YD_repeat_2x"/>
    <property type="match status" value="1"/>
</dbReference>
<accession>A0AAU7G5G0</accession>
<dbReference type="InterPro" id="IPR022385">
    <property type="entry name" value="Rhs_assc_core"/>
</dbReference>
<sequence>MDCTDILQLSGSYDAAGNRTGRTRTGSTGGNFAGVGTRYAYNVTGQTTSVSRDGRATSYAYDGLGRQASRTDTTAYGTETVRNSYDGTALSQSTSSTQGTTTLVRDAAGSLAEHVSDTGEATWDLLDGLASTVAGGTGASITQLASYEDWGAQIFETGGWDAPENYTGHAHDPTQGLVHTYARTYDPATGTWTSPDTWAGLLTQPRSLARYQYVHDNPTTYLDPDGHVCAARNVTDALPLGCGATQTPQTTRPVPPNIPGPVPVFDDNGAPIVYGDGPNDKSDTTVRHEDFISVALAKLPSATSDFPPMDWNGVFGLVVTTLAGILNVGVGMLISLEIVLYKQLMWVTDVVYQLYLDQWRRAGAWVKDNISRPIGEAACAWATGWLGGMGVPASC</sequence>
<reference evidence="4" key="1">
    <citation type="submission" date="2024-05" db="EMBL/GenBank/DDBJ databases">
        <title>The Natural Products Discovery Center: Release of the First 8490 Sequenced Strains for Exploring Actinobacteria Biosynthetic Diversity.</title>
        <authorList>
            <person name="Kalkreuter E."/>
            <person name="Kautsar S.A."/>
            <person name="Yang D."/>
            <person name="Bader C.D."/>
            <person name="Teijaro C.N."/>
            <person name="Fluegel L."/>
            <person name="Davis C.M."/>
            <person name="Simpson J.R."/>
            <person name="Lauterbach L."/>
            <person name="Steele A.D."/>
            <person name="Gui C."/>
            <person name="Meng S."/>
            <person name="Li G."/>
            <person name="Viehrig K."/>
            <person name="Ye F."/>
            <person name="Su P."/>
            <person name="Kiefer A.F."/>
            <person name="Nichols A."/>
            <person name="Cepeda A.J."/>
            <person name="Yan W."/>
            <person name="Fan B."/>
            <person name="Jiang Y."/>
            <person name="Adhikari A."/>
            <person name="Zheng C.-J."/>
            <person name="Schuster L."/>
            <person name="Cowan T.M."/>
            <person name="Smanski M.J."/>
            <person name="Chevrette M.G."/>
            <person name="de Carvalho L.P.S."/>
            <person name="Shen B."/>
        </authorList>
    </citation>
    <scope>NUCLEOTIDE SEQUENCE</scope>
    <source>
        <strain evidence="4">NPDC080035</strain>
    </source>
</reference>
<keyword evidence="1" id="KW-0677">Repeat</keyword>
<evidence type="ECO:0000259" key="3">
    <source>
        <dbReference type="Pfam" id="PF25023"/>
    </source>
</evidence>
<dbReference type="InterPro" id="IPR006530">
    <property type="entry name" value="YD"/>
</dbReference>
<keyword evidence="2" id="KW-0472">Membrane</keyword>
<dbReference type="EMBL" id="CP157390">
    <property type="protein sequence ID" value="XBM46615.1"/>
    <property type="molecule type" value="Genomic_DNA"/>
</dbReference>
<proteinExistence type="predicted"/>
<dbReference type="PANTHER" id="PTHR32305">
    <property type="match status" value="1"/>
</dbReference>
<dbReference type="AlphaFoldDB" id="A0AAU7G5G0"/>
<keyword evidence="2" id="KW-0812">Transmembrane</keyword>
<organism evidence="4">
    <name type="scientific">Leifsonia sp. NPDC080035</name>
    <dbReference type="NCBI Taxonomy" id="3143936"/>
    <lineage>
        <taxon>Bacteria</taxon>
        <taxon>Bacillati</taxon>
        <taxon>Actinomycetota</taxon>
        <taxon>Actinomycetes</taxon>
        <taxon>Micrococcales</taxon>
        <taxon>Microbacteriaceae</taxon>
        <taxon>Leifsonia</taxon>
    </lineage>
</organism>
<dbReference type="PANTHER" id="PTHR32305:SF15">
    <property type="entry name" value="PROTEIN RHSA-RELATED"/>
    <property type="match status" value="1"/>
</dbReference>
<protein>
    <submittedName>
        <fullName evidence="4">RHS repeat-associated core domain-containing protein</fullName>
    </submittedName>
</protein>
<evidence type="ECO:0000313" key="4">
    <source>
        <dbReference type="EMBL" id="XBM46615.1"/>
    </source>
</evidence>